<name>A0A5S4VHX5_9FIRM</name>
<evidence type="ECO:0000313" key="2">
    <source>
        <dbReference type="EMBL" id="TYL57162.1"/>
    </source>
</evidence>
<feature type="transmembrane region" description="Helical" evidence="1">
    <location>
        <begin position="64"/>
        <end position="83"/>
    </location>
</feature>
<dbReference type="InterPro" id="IPR024414">
    <property type="entry name" value="Uncharacterised_PrgI"/>
</dbReference>
<keyword evidence="1" id="KW-0812">Transmembrane</keyword>
<keyword evidence="1" id="KW-0472">Membrane</keyword>
<gene>
    <name evidence="2" type="ORF">FYL37_10525</name>
</gene>
<reference evidence="2 3" key="1">
    <citation type="submission" date="2019-08" db="EMBL/GenBank/DDBJ databases">
        <authorList>
            <person name="Duncan S."/>
            <person name="Walker A."/>
        </authorList>
    </citation>
    <scope>NUCLEOTIDE SEQUENCE [LARGE SCALE GENOMIC DNA]</scope>
    <source>
        <strain evidence="2 3">L2-21</strain>
    </source>
</reference>
<organism evidence="2 3">
    <name type="scientific">Agathobacter rectalis</name>
    <dbReference type="NCBI Taxonomy" id="39491"/>
    <lineage>
        <taxon>Bacteria</taxon>
        <taxon>Bacillati</taxon>
        <taxon>Bacillota</taxon>
        <taxon>Clostridia</taxon>
        <taxon>Lachnospirales</taxon>
        <taxon>Lachnospiraceae</taxon>
        <taxon>Agathobacter</taxon>
    </lineage>
</organism>
<dbReference type="Pfam" id="PF12666">
    <property type="entry name" value="PrgI"/>
    <property type="match status" value="1"/>
</dbReference>
<evidence type="ECO:0000313" key="3">
    <source>
        <dbReference type="Proteomes" id="UP000324325"/>
    </source>
</evidence>
<dbReference type="Proteomes" id="UP000324325">
    <property type="component" value="Unassembled WGS sequence"/>
</dbReference>
<reference evidence="2 3" key="2">
    <citation type="submission" date="2019-09" db="EMBL/GenBank/DDBJ databases">
        <title>Strain-level analysis of Eubacterium rectale using genomes from metagenomes.</title>
        <authorList>
            <person name="Karcher N."/>
            <person name="Segata N."/>
        </authorList>
    </citation>
    <scope>NUCLEOTIDE SEQUENCE [LARGE SCALE GENOMIC DNA]</scope>
    <source>
        <strain evidence="2 3">L2-21</strain>
    </source>
</reference>
<dbReference type="AlphaFoldDB" id="A0A5S4VHX5"/>
<proteinExistence type="predicted"/>
<comment type="caution">
    <text evidence="2">The sequence shown here is derived from an EMBL/GenBank/DDBJ whole genome shotgun (WGS) entry which is preliminary data.</text>
</comment>
<keyword evidence="1" id="KW-1133">Transmembrane helix</keyword>
<dbReference type="EMBL" id="VSTG01000013">
    <property type="protein sequence ID" value="TYL57162.1"/>
    <property type="molecule type" value="Genomic_DNA"/>
</dbReference>
<protein>
    <submittedName>
        <fullName evidence="2">PrgI family protein</fullName>
    </submittedName>
</protein>
<accession>A0A5S4VHX5</accession>
<feature type="transmembrane region" description="Helical" evidence="1">
    <location>
        <begin position="89"/>
        <end position="108"/>
    </location>
</feature>
<sequence length="151" mass="17442">MELRSIRRMIQRLMRQDRKITDSVPESGTLDFLGRNNFMTIPINKDPDTEYKNEFMFGYTLKEVLCVAAALLIIAGVTALVYFKFNIALNVGCYCGIPLAFPVIFLGFKEWYGMSITRFISELGYEKKTRELAFDADELEEFITPVTLRKK</sequence>
<evidence type="ECO:0000256" key="1">
    <source>
        <dbReference type="SAM" id="Phobius"/>
    </source>
</evidence>